<dbReference type="InterPro" id="IPR036291">
    <property type="entry name" value="NAD(P)-bd_dom_sf"/>
</dbReference>
<dbReference type="AlphaFoldDB" id="A0A2G5ETJ5"/>
<keyword evidence="4" id="KW-0521">NADP</keyword>
<keyword evidence="2 4" id="KW-0444">Lipid biosynthesis</keyword>
<keyword evidence="9" id="KW-1185">Reference proteome</keyword>
<organism evidence="8 9">
    <name type="scientific">Aquilegia coerulea</name>
    <name type="common">Rocky mountain columbine</name>
    <dbReference type="NCBI Taxonomy" id="218851"/>
    <lineage>
        <taxon>Eukaryota</taxon>
        <taxon>Viridiplantae</taxon>
        <taxon>Streptophyta</taxon>
        <taxon>Embryophyta</taxon>
        <taxon>Tracheophyta</taxon>
        <taxon>Spermatophyta</taxon>
        <taxon>Magnoliopsida</taxon>
        <taxon>Ranunculales</taxon>
        <taxon>Ranunculaceae</taxon>
        <taxon>Thalictroideae</taxon>
        <taxon>Aquilegia</taxon>
    </lineage>
</organism>
<feature type="domain" description="Thioester reductase (TE)" evidence="7">
    <location>
        <begin position="17"/>
        <end position="318"/>
    </location>
</feature>
<dbReference type="GO" id="GO:0102965">
    <property type="term" value="F:alcohol-forming long-chain fatty acyl-CoA reductase activity"/>
    <property type="evidence" value="ECO:0007669"/>
    <property type="project" value="UniProtKB-EC"/>
</dbReference>
<dbReference type="STRING" id="218851.A0A2G5ETJ5"/>
<comment type="similarity">
    <text evidence="1 4">Belongs to the fatty acyl-CoA reductase family.</text>
</comment>
<evidence type="ECO:0000256" key="2">
    <source>
        <dbReference type="ARBA" id="ARBA00022516"/>
    </source>
</evidence>
<dbReference type="CDD" id="cd05236">
    <property type="entry name" value="FAR-N_SDR_e"/>
    <property type="match status" value="1"/>
</dbReference>
<evidence type="ECO:0000259" key="6">
    <source>
        <dbReference type="Pfam" id="PF03015"/>
    </source>
</evidence>
<dbReference type="InParanoid" id="A0A2G5ETJ5"/>
<dbReference type="GO" id="GO:0080019">
    <property type="term" value="F:alcohol-forming very long-chain fatty acyl-CoA reductase activity"/>
    <property type="evidence" value="ECO:0007669"/>
    <property type="project" value="InterPro"/>
</dbReference>
<dbReference type="InterPro" id="IPR033640">
    <property type="entry name" value="FAR_C"/>
</dbReference>
<feature type="coiled-coil region" evidence="5">
    <location>
        <begin position="192"/>
        <end position="226"/>
    </location>
</feature>
<dbReference type="PANTHER" id="PTHR11011">
    <property type="entry name" value="MALE STERILITY PROTEIN 2-RELATED"/>
    <property type="match status" value="1"/>
</dbReference>
<dbReference type="OrthoDB" id="429813at2759"/>
<dbReference type="FunCoup" id="A0A2G5ETJ5">
    <property type="interactions" value="341"/>
</dbReference>
<dbReference type="EC" id="1.2.1.84" evidence="4"/>
<accession>A0A2G5ETJ5</accession>
<comment type="function">
    <text evidence="4">Catalyzes the reduction of fatty acyl-CoA to fatty alcohols.</text>
</comment>
<dbReference type="Pfam" id="PF03015">
    <property type="entry name" value="Sterile"/>
    <property type="match status" value="1"/>
</dbReference>
<proteinExistence type="inferred from homology"/>
<reference evidence="8 9" key="1">
    <citation type="submission" date="2017-09" db="EMBL/GenBank/DDBJ databases">
        <title>WGS assembly of Aquilegia coerulea Goldsmith.</title>
        <authorList>
            <person name="Hodges S."/>
            <person name="Kramer E."/>
            <person name="Nordborg M."/>
            <person name="Tomkins J."/>
            <person name="Borevitz J."/>
            <person name="Derieg N."/>
            <person name="Yan J."/>
            <person name="Mihaltcheva S."/>
            <person name="Hayes R.D."/>
            <person name="Rokhsar D."/>
        </authorList>
    </citation>
    <scope>NUCLEOTIDE SEQUENCE [LARGE SCALE GENOMIC DNA]</scope>
    <source>
        <strain evidence="9">cv. Goldsmith</strain>
    </source>
</reference>
<dbReference type="SUPFAM" id="SSF51735">
    <property type="entry name" value="NAD(P)-binding Rossmann-fold domains"/>
    <property type="match status" value="1"/>
</dbReference>
<keyword evidence="3 4" id="KW-0443">Lipid metabolism</keyword>
<evidence type="ECO:0000313" key="9">
    <source>
        <dbReference type="Proteomes" id="UP000230069"/>
    </source>
</evidence>
<gene>
    <name evidence="8" type="ORF">AQUCO_00400078v1</name>
</gene>
<protein>
    <recommendedName>
        <fullName evidence="4">Fatty acyl-CoA reductase</fullName>
        <ecNumber evidence="4">1.2.1.84</ecNumber>
    </recommendedName>
</protein>
<dbReference type="EMBL" id="KZ305021">
    <property type="protein sequence ID" value="PIA58967.1"/>
    <property type="molecule type" value="Genomic_DNA"/>
</dbReference>
<sequence length="492" mass="56026">MEFGGIVDSLQNKSIFVTGSTGFLAKMFVEKVLRVQPNVKKLYLLIRASNTNSATERLHDEVIGKELFLVLREKYSEDLDSFITKKVITVPGDVIYENMGVQNSDMLEEMWKDIDIIVNVAANTKFDERYDVALDVNTFGSKNVLDFAKKCVKLEMFLHVSTAYVCGEKSGVIQEKPFQMGETLNGTLGLDIQQEQRLVEDTLNELQALKATKEEKRLAMKELGMKRARSYGWPNTYVFTKAMGEMLVGNLRGNLPVVIIRPTIVTSTYKEPFPGWIEGARHIDILSIGYGKGKLTCFLGDPTLILDLIPGDMVVNAMIVAMITHLNQSSTEHIYHVGSSMQNPINPNVFTDYAYDYFLKNPVISKDGKPIIVKKPIILTSVASFQSYMALRYILPLKVFELLNALCCDYFQQTCRDMNRKINLVMSLVELYAPYIFFKGIFDDLNTEKLRIAMKSFTSEADTFYFDPKCIDWDDYFINIHLPGVLKYNLKW</sequence>
<dbReference type="Gene3D" id="3.40.50.720">
    <property type="entry name" value="NAD(P)-binding Rossmann-like Domain"/>
    <property type="match status" value="1"/>
</dbReference>
<evidence type="ECO:0000256" key="3">
    <source>
        <dbReference type="ARBA" id="ARBA00023098"/>
    </source>
</evidence>
<dbReference type="InterPro" id="IPR026055">
    <property type="entry name" value="FAR"/>
</dbReference>
<dbReference type="Pfam" id="PF07993">
    <property type="entry name" value="NAD_binding_4"/>
    <property type="match status" value="1"/>
</dbReference>
<keyword evidence="5" id="KW-0175">Coiled coil</keyword>
<keyword evidence="4" id="KW-0560">Oxidoreductase</keyword>
<dbReference type="GO" id="GO:0035336">
    <property type="term" value="P:long-chain fatty-acyl-CoA metabolic process"/>
    <property type="evidence" value="ECO:0007669"/>
    <property type="project" value="TreeGrafter"/>
</dbReference>
<evidence type="ECO:0000256" key="5">
    <source>
        <dbReference type="SAM" id="Coils"/>
    </source>
</evidence>
<evidence type="ECO:0000256" key="4">
    <source>
        <dbReference type="RuleBase" id="RU363097"/>
    </source>
</evidence>
<dbReference type="InterPro" id="IPR013120">
    <property type="entry name" value="FAR_NAD-bd"/>
</dbReference>
<name>A0A2G5ETJ5_AQUCA</name>
<dbReference type="GO" id="GO:0010345">
    <property type="term" value="P:suberin biosynthetic process"/>
    <property type="evidence" value="ECO:0007669"/>
    <property type="project" value="TreeGrafter"/>
</dbReference>
<dbReference type="Proteomes" id="UP000230069">
    <property type="component" value="Unassembled WGS sequence"/>
</dbReference>
<dbReference type="PANTHER" id="PTHR11011:SF99">
    <property type="entry name" value="FATTY ACYL-COA REDUCTASE 3"/>
    <property type="match status" value="1"/>
</dbReference>
<comment type="catalytic activity">
    <reaction evidence="4">
        <text>a long-chain fatty acyl-CoA + 2 NADPH + 2 H(+) = a long-chain primary fatty alcohol + 2 NADP(+) + CoA</text>
        <dbReference type="Rhea" id="RHEA:52716"/>
        <dbReference type="ChEBI" id="CHEBI:15378"/>
        <dbReference type="ChEBI" id="CHEBI:57287"/>
        <dbReference type="ChEBI" id="CHEBI:57783"/>
        <dbReference type="ChEBI" id="CHEBI:58349"/>
        <dbReference type="ChEBI" id="CHEBI:77396"/>
        <dbReference type="ChEBI" id="CHEBI:83139"/>
        <dbReference type="EC" id="1.2.1.84"/>
    </reaction>
</comment>
<evidence type="ECO:0000313" key="8">
    <source>
        <dbReference type="EMBL" id="PIA58967.1"/>
    </source>
</evidence>
<evidence type="ECO:0000256" key="1">
    <source>
        <dbReference type="ARBA" id="ARBA00005928"/>
    </source>
</evidence>
<evidence type="ECO:0000259" key="7">
    <source>
        <dbReference type="Pfam" id="PF07993"/>
    </source>
</evidence>
<dbReference type="CDD" id="cd09071">
    <property type="entry name" value="FAR_C"/>
    <property type="match status" value="1"/>
</dbReference>
<feature type="domain" description="Fatty acyl-CoA reductase C-terminal" evidence="6">
    <location>
        <begin position="393"/>
        <end position="491"/>
    </location>
</feature>